<gene>
    <name evidence="1" type="ORF">PMH09_04520</name>
</gene>
<dbReference type="Pfam" id="PF08814">
    <property type="entry name" value="XisH"/>
    <property type="match status" value="1"/>
</dbReference>
<keyword evidence="2" id="KW-1185">Reference proteome</keyword>
<dbReference type="SUPFAM" id="SSF52980">
    <property type="entry name" value="Restriction endonuclease-like"/>
    <property type="match status" value="1"/>
</dbReference>
<name>A0ABT7BVG4_9CYAN</name>
<dbReference type="InterPro" id="IPR011335">
    <property type="entry name" value="Restrct_endonuc-II-like"/>
</dbReference>
<organism evidence="1 2">
    <name type="scientific">Roseofilum casamattae BLCC-M143</name>
    <dbReference type="NCBI Taxonomy" id="3022442"/>
    <lineage>
        <taxon>Bacteria</taxon>
        <taxon>Bacillati</taxon>
        <taxon>Cyanobacteriota</taxon>
        <taxon>Cyanophyceae</taxon>
        <taxon>Desertifilales</taxon>
        <taxon>Desertifilaceae</taxon>
        <taxon>Roseofilum</taxon>
        <taxon>Roseofilum casamattae</taxon>
    </lineage>
</organism>
<sequence>MAKDKYHQLVKTALVNEGWQVTDDPLIVSAGSRKVQVDLGAERLITAERDREKIAVEVKSFVGLSALHDLYTALGQFNVYQYALEKEMPERELFLAVPSDTYNDFLKEEFMQELLDRHRVKLIIYHIERGTIDQWIR</sequence>
<dbReference type="Gene3D" id="3.40.1350.10">
    <property type="match status" value="1"/>
</dbReference>
<dbReference type="EMBL" id="JAQOSQ010000003">
    <property type="protein sequence ID" value="MDJ1182451.1"/>
    <property type="molecule type" value="Genomic_DNA"/>
</dbReference>
<protein>
    <submittedName>
        <fullName evidence="1">Element excision factor XisH family protein</fullName>
    </submittedName>
</protein>
<comment type="caution">
    <text evidence="1">The sequence shown here is derived from an EMBL/GenBank/DDBJ whole genome shotgun (WGS) entry which is preliminary data.</text>
</comment>
<evidence type="ECO:0000313" key="2">
    <source>
        <dbReference type="Proteomes" id="UP001232992"/>
    </source>
</evidence>
<dbReference type="Proteomes" id="UP001232992">
    <property type="component" value="Unassembled WGS sequence"/>
</dbReference>
<dbReference type="RefSeq" id="WP_283757103.1">
    <property type="nucleotide sequence ID" value="NZ_JAQOSQ010000003.1"/>
</dbReference>
<accession>A0ABT7BVG4</accession>
<evidence type="ECO:0000313" key="1">
    <source>
        <dbReference type="EMBL" id="MDJ1182451.1"/>
    </source>
</evidence>
<proteinExistence type="predicted"/>
<dbReference type="InterPro" id="IPR014919">
    <property type="entry name" value="XisH"/>
</dbReference>
<reference evidence="1 2" key="1">
    <citation type="submission" date="2023-01" db="EMBL/GenBank/DDBJ databases">
        <title>Novel diversity within Roseofilum (Cyanobacteria; Desertifilaceae) from marine benthic mats with descriptions of four novel species.</title>
        <authorList>
            <person name="Wang Y."/>
            <person name="Berthold D.E."/>
            <person name="Hu J."/>
            <person name="Lefler F.W."/>
            <person name="Laughinghouse H.D. IV."/>
        </authorList>
    </citation>
    <scope>NUCLEOTIDE SEQUENCE [LARGE SCALE GENOMIC DNA]</scope>
    <source>
        <strain evidence="1 2">BLCC-M143</strain>
    </source>
</reference>
<dbReference type="CDD" id="cd22366">
    <property type="entry name" value="XisH-like"/>
    <property type="match status" value="1"/>
</dbReference>
<dbReference type="InterPro" id="IPR011856">
    <property type="entry name" value="tRNA_endonuc-like_dom_sf"/>
</dbReference>